<dbReference type="Proteomes" id="UP001066276">
    <property type="component" value="Chromosome 11"/>
</dbReference>
<evidence type="ECO:0000256" key="15">
    <source>
        <dbReference type="ARBA" id="ARBA00049343"/>
    </source>
</evidence>
<evidence type="ECO:0000313" key="20">
    <source>
        <dbReference type="Proteomes" id="UP001066276"/>
    </source>
</evidence>
<evidence type="ECO:0000256" key="7">
    <source>
        <dbReference type="ARBA" id="ARBA00023002"/>
    </source>
</evidence>
<keyword evidence="6 16" id="KW-0274">FAD</keyword>
<comment type="function">
    <text evidence="12">Prenylcysteine oxidase that cleaves the thioether bond of prenyl-L-cysteines, such as farnesylcysteine and geranylgeranylcysteine. Only active against free prenylcysteines and not prenylcysteine residues within prenylated proteins or peptides. Involved in the final step in the degradation of prenylated proteins, by degrading prenylcysteines after the protein has been degraded.</text>
</comment>
<dbReference type="Pfam" id="PF07156">
    <property type="entry name" value="Prenylcys_lyase"/>
    <property type="match status" value="1"/>
</dbReference>
<keyword evidence="4 16" id="KW-0285">Flavoprotein</keyword>
<dbReference type="InterPro" id="IPR017046">
    <property type="entry name" value="Prenylcysteine_Oxase1"/>
</dbReference>
<evidence type="ECO:0000256" key="5">
    <source>
        <dbReference type="ARBA" id="ARBA00022729"/>
    </source>
</evidence>
<evidence type="ECO:0000256" key="17">
    <source>
        <dbReference type="SAM" id="SignalP"/>
    </source>
</evidence>
<dbReference type="GO" id="GO:0001735">
    <property type="term" value="F:prenylcysteine oxidase activity"/>
    <property type="evidence" value="ECO:0007669"/>
    <property type="project" value="UniProtKB-UniRule"/>
</dbReference>
<evidence type="ECO:0000256" key="13">
    <source>
        <dbReference type="ARBA" id="ARBA00047616"/>
    </source>
</evidence>
<organism evidence="19 20">
    <name type="scientific">Pleurodeles waltl</name>
    <name type="common">Iberian ribbed newt</name>
    <dbReference type="NCBI Taxonomy" id="8319"/>
    <lineage>
        <taxon>Eukaryota</taxon>
        <taxon>Metazoa</taxon>
        <taxon>Chordata</taxon>
        <taxon>Craniata</taxon>
        <taxon>Vertebrata</taxon>
        <taxon>Euteleostomi</taxon>
        <taxon>Amphibia</taxon>
        <taxon>Batrachia</taxon>
        <taxon>Caudata</taxon>
        <taxon>Salamandroidea</taxon>
        <taxon>Salamandridae</taxon>
        <taxon>Pleurodelinae</taxon>
        <taxon>Pleurodeles</taxon>
    </lineage>
</organism>
<evidence type="ECO:0000256" key="11">
    <source>
        <dbReference type="ARBA" id="ARBA00040608"/>
    </source>
</evidence>
<dbReference type="InterPro" id="IPR036188">
    <property type="entry name" value="FAD/NAD-bd_sf"/>
</dbReference>
<keyword evidence="7 16" id="KW-0560">Oxidoreductase</keyword>
<dbReference type="SUPFAM" id="SSF51905">
    <property type="entry name" value="FAD/NAD(P)-binding domain"/>
    <property type="match status" value="1"/>
</dbReference>
<comment type="catalytic activity">
    <reaction evidence="13">
        <text>S-(2E,6E)-farnesyl-L-cysteine + O2 + H2O = (2E,6E)-farnesal + L-cysteine + H2O2</text>
        <dbReference type="Rhea" id="RHEA:30231"/>
        <dbReference type="ChEBI" id="CHEBI:15377"/>
        <dbReference type="ChEBI" id="CHEBI:15379"/>
        <dbReference type="ChEBI" id="CHEBI:15894"/>
        <dbReference type="ChEBI" id="CHEBI:16240"/>
        <dbReference type="ChEBI" id="CHEBI:35235"/>
        <dbReference type="ChEBI" id="CHEBI:62141"/>
        <dbReference type="EC" id="1.8.3.5"/>
    </reaction>
    <physiologicalReaction direction="left-to-right" evidence="13">
        <dbReference type="Rhea" id="RHEA:30232"/>
    </physiologicalReaction>
</comment>
<evidence type="ECO:0000313" key="19">
    <source>
        <dbReference type="EMBL" id="KAJ1091575.1"/>
    </source>
</evidence>
<keyword evidence="9" id="KW-0458">Lysosome</keyword>
<dbReference type="GO" id="GO:0005764">
    <property type="term" value="C:lysosome"/>
    <property type="evidence" value="ECO:0007669"/>
    <property type="project" value="UniProtKB-SubCell"/>
</dbReference>
<evidence type="ECO:0000256" key="9">
    <source>
        <dbReference type="ARBA" id="ARBA00023228"/>
    </source>
</evidence>
<dbReference type="FunFam" id="3.50.50.60:FF:000081">
    <property type="entry name" value="prenylcysteine oxidase 1"/>
    <property type="match status" value="1"/>
</dbReference>
<evidence type="ECO:0000256" key="3">
    <source>
        <dbReference type="ARBA" id="ARBA00009967"/>
    </source>
</evidence>
<gene>
    <name evidence="19" type="ORF">NDU88_004694</name>
</gene>
<reference evidence="19" key="1">
    <citation type="journal article" date="2022" name="bioRxiv">
        <title>Sequencing and chromosome-scale assembly of the giantPleurodeles waltlgenome.</title>
        <authorList>
            <person name="Brown T."/>
            <person name="Elewa A."/>
            <person name="Iarovenko S."/>
            <person name="Subramanian E."/>
            <person name="Araus A.J."/>
            <person name="Petzold A."/>
            <person name="Susuki M."/>
            <person name="Suzuki K.-i.T."/>
            <person name="Hayashi T."/>
            <person name="Toyoda A."/>
            <person name="Oliveira C."/>
            <person name="Osipova E."/>
            <person name="Leigh N.D."/>
            <person name="Simon A."/>
            <person name="Yun M.H."/>
        </authorList>
    </citation>
    <scope>NUCLEOTIDE SEQUENCE</scope>
    <source>
        <strain evidence="19">20211129_DDA</strain>
        <tissue evidence="19">Liver</tissue>
    </source>
</reference>
<keyword evidence="20" id="KW-1185">Reference proteome</keyword>
<dbReference type="EC" id="1.8.3.5" evidence="10"/>
<evidence type="ECO:0000256" key="10">
    <source>
        <dbReference type="ARBA" id="ARBA00039077"/>
    </source>
</evidence>
<comment type="subcellular location">
    <subcellularLocation>
        <location evidence="2">Lysosome</location>
    </subcellularLocation>
</comment>
<name>A0AAV7LJ17_PLEWA</name>
<evidence type="ECO:0000256" key="16">
    <source>
        <dbReference type="PIRNR" id="PIRNR036292"/>
    </source>
</evidence>
<evidence type="ECO:0000256" key="14">
    <source>
        <dbReference type="ARBA" id="ARBA00048495"/>
    </source>
</evidence>
<dbReference type="GO" id="GO:0030327">
    <property type="term" value="P:prenylated protein catabolic process"/>
    <property type="evidence" value="ECO:0007669"/>
    <property type="project" value="TreeGrafter"/>
</dbReference>
<keyword evidence="8" id="KW-0325">Glycoprotein</keyword>
<evidence type="ECO:0000256" key="8">
    <source>
        <dbReference type="ARBA" id="ARBA00023180"/>
    </source>
</evidence>
<dbReference type="Pfam" id="PF13450">
    <property type="entry name" value="NAD_binding_8"/>
    <property type="match status" value="1"/>
</dbReference>
<dbReference type="PANTHER" id="PTHR15944:SF3">
    <property type="entry name" value="PRENYLCYSTEINE OXIDASE 1"/>
    <property type="match status" value="1"/>
</dbReference>
<dbReference type="GO" id="GO:0030328">
    <property type="term" value="P:prenylcysteine catabolic process"/>
    <property type="evidence" value="ECO:0007669"/>
    <property type="project" value="UniProtKB-UniRule"/>
</dbReference>
<evidence type="ECO:0000256" key="4">
    <source>
        <dbReference type="ARBA" id="ARBA00022630"/>
    </source>
</evidence>
<dbReference type="AlphaFoldDB" id="A0AAV7LJ17"/>
<evidence type="ECO:0000256" key="2">
    <source>
        <dbReference type="ARBA" id="ARBA00004371"/>
    </source>
</evidence>
<dbReference type="InterPro" id="IPR010795">
    <property type="entry name" value="Prenylcys_lyase"/>
</dbReference>
<sequence>MLGARRLLFYGVVLCVQRGICETRGVRPPPTRIAIIGAGIGGTSAAYFVRQKFGNNVPIDVFEKGDVGGRLATVEIEGNEYEAGGAVIHPLNLHMKKFVEELGLSARPPTSSLVGIYNGKEFVFEESSWFIINLIKMVWYHGLNFPRMYMWVEEMLDKFMRVYRYQTSDYSFTSVEAMLNALGGNEFLQRLNKTVDETMQQAGFSQKFIDEMVTPVMRVNYGQGVQINGFVGAVSLAGTDSGLWAVNGGNKVVCTGLLYASKANLIKGTVTSVEEKIRPLRTGEGSVHLYQVNYNTDSGESYSQYDIIIVATPLNSGMSGIRFPFSVPAVKNPYHQTVATFVKGKINRSFFGCPEPCSLQLTEILTMDDPNLFFSSIGVVTPVKVKTDQPLRDSANDPVWKVFSPEPLTEQQLGLLFTSHGAVKSKTWLAYPNYHPPERVPPVVLNERIYYISSIEIAASAMEMSALSAKNVALLAHHQWYENTDKIDQEDLNEKIKSEL</sequence>
<dbReference type="Gene3D" id="3.50.50.60">
    <property type="entry name" value="FAD/NAD(P)-binding domain"/>
    <property type="match status" value="1"/>
</dbReference>
<protein>
    <recommendedName>
        <fullName evidence="11">Prenylcysteine oxidase 1</fullName>
        <ecNumber evidence="10">1.8.3.5</ecNumber>
    </recommendedName>
</protein>
<evidence type="ECO:0000256" key="6">
    <source>
        <dbReference type="ARBA" id="ARBA00022827"/>
    </source>
</evidence>
<keyword evidence="5 17" id="KW-0732">Signal</keyword>
<comment type="catalytic activity">
    <reaction evidence="14">
        <text>an S-polyprenyl-L-cysteine + O2 + H2O = a polyprenal + L-cysteine + H2O2</text>
        <dbReference type="Rhea" id="RHEA:53892"/>
        <dbReference type="Rhea" id="RHEA-COMP:13675"/>
        <dbReference type="Rhea" id="RHEA-COMP:13676"/>
        <dbReference type="ChEBI" id="CHEBI:15377"/>
        <dbReference type="ChEBI" id="CHEBI:15379"/>
        <dbReference type="ChEBI" id="CHEBI:16240"/>
        <dbReference type="ChEBI" id="CHEBI:35235"/>
        <dbReference type="ChEBI" id="CHEBI:137934"/>
        <dbReference type="ChEBI" id="CHEBI:137935"/>
        <dbReference type="EC" id="1.8.3.5"/>
    </reaction>
    <physiologicalReaction direction="left-to-right" evidence="14">
        <dbReference type="Rhea" id="RHEA:53893"/>
    </physiologicalReaction>
</comment>
<feature type="signal peptide" evidence="17">
    <location>
        <begin position="1"/>
        <end position="23"/>
    </location>
</feature>
<comment type="caution">
    <text evidence="19">The sequence shown here is derived from an EMBL/GenBank/DDBJ whole genome shotgun (WGS) entry which is preliminary data.</text>
</comment>
<evidence type="ECO:0000256" key="1">
    <source>
        <dbReference type="ARBA" id="ARBA00001974"/>
    </source>
</evidence>
<dbReference type="PANTHER" id="PTHR15944">
    <property type="entry name" value="FARNESYLCYSTEINE LYASE"/>
    <property type="match status" value="1"/>
</dbReference>
<comment type="catalytic activity">
    <reaction evidence="15">
        <text>[(2E,6E,10E)-geranylgeranyl]-L-cysteine + O2 + H2O = (2E,6E,10E)-geranylgeranial + L-cysteine + H2O2</text>
        <dbReference type="Rhea" id="RHEA:70407"/>
        <dbReference type="ChEBI" id="CHEBI:15377"/>
        <dbReference type="ChEBI" id="CHEBI:15379"/>
        <dbReference type="ChEBI" id="CHEBI:16240"/>
        <dbReference type="ChEBI" id="CHEBI:35235"/>
        <dbReference type="ChEBI" id="CHEBI:189549"/>
        <dbReference type="ChEBI" id="CHEBI:189554"/>
        <dbReference type="EC" id="1.8.3.5"/>
    </reaction>
    <physiologicalReaction direction="left-to-right" evidence="15">
        <dbReference type="Rhea" id="RHEA:70408"/>
    </physiologicalReaction>
</comment>
<evidence type="ECO:0000256" key="12">
    <source>
        <dbReference type="ARBA" id="ARBA00045287"/>
    </source>
</evidence>
<proteinExistence type="inferred from homology"/>
<dbReference type="EMBL" id="JANPWB010000015">
    <property type="protein sequence ID" value="KAJ1091575.1"/>
    <property type="molecule type" value="Genomic_DNA"/>
</dbReference>
<feature type="domain" description="Prenylcysteine lyase" evidence="18">
    <location>
        <begin position="124"/>
        <end position="489"/>
    </location>
</feature>
<comment type="cofactor">
    <cofactor evidence="1 16">
        <name>FAD</name>
        <dbReference type="ChEBI" id="CHEBI:57692"/>
    </cofactor>
</comment>
<dbReference type="PIRSF" id="PIRSF036292">
    <property type="entry name" value="Prenylcysteine_oxidase"/>
    <property type="match status" value="1"/>
</dbReference>
<evidence type="ECO:0000259" key="18">
    <source>
        <dbReference type="Pfam" id="PF07156"/>
    </source>
</evidence>
<feature type="chain" id="PRO_5043574659" description="Prenylcysteine oxidase 1" evidence="17">
    <location>
        <begin position="24"/>
        <end position="500"/>
    </location>
</feature>
<comment type="similarity">
    <text evidence="3 16">Belongs to the prenylcysteine oxidase family.</text>
</comment>
<accession>A0AAV7LJ17</accession>